<comment type="caution">
    <text evidence="2">The sequence shown here is derived from an EMBL/GenBank/DDBJ whole genome shotgun (WGS) entry which is preliminary data.</text>
</comment>
<dbReference type="EMBL" id="JAAXOP010000002">
    <property type="protein sequence ID" value="NKY49723.1"/>
    <property type="molecule type" value="Genomic_DNA"/>
</dbReference>
<sequence>MNIARILPTVLAAGAITAATVVAAGAASADPGTSLYEGTQVVGTDVVAGTYYTAGPTDADYGSCFITWLPYKGAKSSDAIDMDMYQGPSYVRLNDGDVITVNGCNWTLE</sequence>
<dbReference type="AlphaFoldDB" id="A0A846XRK4"/>
<keyword evidence="3" id="KW-1185">Reference proteome</keyword>
<organism evidence="2 3">
    <name type="scientific">Nocardia vermiculata</name>
    <dbReference type="NCBI Taxonomy" id="257274"/>
    <lineage>
        <taxon>Bacteria</taxon>
        <taxon>Bacillati</taxon>
        <taxon>Actinomycetota</taxon>
        <taxon>Actinomycetes</taxon>
        <taxon>Mycobacteriales</taxon>
        <taxon>Nocardiaceae</taxon>
        <taxon>Nocardia</taxon>
    </lineage>
</organism>
<dbReference type="Proteomes" id="UP000565711">
    <property type="component" value="Unassembled WGS sequence"/>
</dbReference>
<reference evidence="2 3" key="1">
    <citation type="submission" date="2020-04" db="EMBL/GenBank/DDBJ databases">
        <title>MicrobeNet Type strains.</title>
        <authorList>
            <person name="Nicholson A.C."/>
        </authorList>
    </citation>
    <scope>NUCLEOTIDE SEQUENCE [LARGE SCALE GENOMIC DNA]</scope>
    <source>
        <strain evidence="2 3">JCM 12354</strain>
    </source>
</reference>
<proteinExistence type="predicted"/>
<feature type="chain" id="PRO_5038379930" evidence="1">
    <location>
        <begin position="24"/>
        <end position="109"/>
    </location>
</feature>
<evidence type="ECO:0000313" key="3">
    <source>
        <dbReference type="Proteomes" id="UP000565711"/>
    </source>
</evidence>
<gene>
    <name evidence="2" type="ORF">HGA08_05780</name>
</gene>
<protein>
    <submittedName>
        <fullName evidence="2">Uncharacterized protein</fullName>
    </submittedName>
</protein>
<name>A0A846XRK4_9NOCA</name>
<accession>A0A846XRK4</accession>
<keyword evidence="1" id="KW-0732">Signal</keyword>
<evidence type="ECO:0000313" key="2">
    <source>
        <dbReference type="EMBL" id="NKY49723.1"/>
    </source>
</evidence>
<feature type="signal peptide" evidence="1">
    <location>
        <begin position="1"/>
        <end position="23"/>
    </location>
</feature>
<evidence type="ECO:0000256" key="1">
    <source>
        <dbReference type="SAM" id="SignalP"/>
    </source>
</evidence>
<dbReference type="RefSeq" id="WP_067867564.1">
    <property type="nucleotide sequence ID" value="NZ_JAAXOP010000002.1"/>
</dbReference>